<dbReference type="Proteomes" id="UP000007110">
    <property type="component" value="Unassembled WGS sequence"/>
</dbReference>
<dbReference type="GO" id="GO:0022857">
    <property type="term" value="F:transmembrane transporter activity"/>
    <property type="evidence" value="ECO:0000318"/>
    <property type="project" value="GO_Central"/>
</dbReference>
<evidence type="ECO:0000256" key="6">
    <source>
        <dbReference type="ARBA" id="ARBA00023136"/>
    </source>
</evidence>
<comment type="subcellular location">
    <subcellularLocation>
        <location evidence="1">Membrane</location>
        <topology evidence="1">Multi-pass membrane protein</topology>
    </subcellularLocation>
</comment>
<dbReference type="GO" id="GO:0055085">
    <property type="term" value="P:transmembrane transport"/>
    <property type="evidence" value="ECO:0000318"/>
    <property type="project" value="GO_Central"/>
</dbReference>
<feature type="transmembrane region" description="Helical" evidence="7">
    <location>
        <begin position="264"/>
        <end position="285"/>
    </location>
</feature>
<dbReference type="GO" id="GO:0000139">
    <property type="term" value="C:Golgi membrane"/>
    <property type="evidence" value="ECO:0000318"/>
    <property type="project" value="GO_Central"/>
</dbReference>
<dbReference type="RefSeq" id="XP_003730167.1">
    <property type="nucleotide sequence ID" value="XM_003730119.3"/>
</dbReference>
<feature type="transmembrane region" description="Helical" evidence="7">
    <location>
        <begin position="106"/>
        <end position="128"/>
    </location>
</feature>
<keyword evidence="5 7" id="KW-1133">Transmembrane helix</keyword>
<feature type="transmembrane region" description="Helical" evidence="7">
    <location>
        <begin position="162"/>
        <end position="181"/>
    </location>
</feature>
<keyword evidence="6 7" id="KW-0472">Membrane</keyword>
<evidence type="ECO:0008006" key="10">
    <source>
        <dbReference type="Google" id="ProtNLM"/>
    </source>
</evidence>
<dbReference type="GO" id="GO:0015165">
    <property type="term" value="F:pyrimidine nucleotide-sugar transmembrane transporter activity"/>
    <property type="evidence" value="ECO:0007669"/>
    <property type="project" value="InterPro"/>
</dbReference>
<dbReference type="AlphaFoldDB" id="A0A7M7LLM8"/>
<dbReference type="CTD" id="113829"/>
<feature type="transmembrane region" description="Helical" evidence="7">
    <location>
        <begin position="234"/>
        <end position="252"/>
    </location>
</feature>
<dbReference type="PIRSF" id="PIRSF005799">
    <property type="entry name" value="UDP-gal_transpt"/>
    <property type="match status" value="1"/>
</dbReference>
<dbReference type="SUPFAM" id="SSF103481">
    <property type="entry name" value="Multidrug resistance efflux transporter EmrE"/>
    <property type="match status" value="1"/>
</dbReference>
<dbReference type="NCBIfam" id="TIGR00803">
    <property type="entry name" value="nst"/>
    <property type="match status" value="1"/>
</dbReference>
<organism evidence="8 9">
    <name type="scientific">Strongylocentrotus purpuratus</name>
    <name type="common">Purple sea urchin</name>
    <dbReference type="NCBI Taxonomy" id="7668"/>
    <lineage>
        <taxon>Eukaryota</taxon>
        <taxon>Metazoa</taxon>
        <taxon>Echinodermata</taxon>
        <taxon>Eleutherozoa</taxon>
        <taxon>Echinozoa</taxon>
        <taxon>Echinoidea</taxon>
        <taxon>Euechinoidea</taxon>
        <taxon>Echinacea</taxon>
        <taxon>Camarodonta</taxon>
        <taxon>Echinidea</taxon>
        <taxon>Strongylocentrotidae</taxon>
        <taxon>Strongylocentrotus</taxon>
    </lineage>
</organism>
<dbReference type="InterPro" id="IPR007271">
    <property type="entry name" value="Nuc_sug_transpt"/>
</dbReference>
<evidence type="ECO:0000256" key="1">
    <source>
        <dbReference type="ARBA" id="ARBA00004141"/>
    </source>
</evidence>
<dbReference type="InterPro" id="IPR037185">
    <property type="entry name" value="EmrE-like"/>
</dbReference>
<feature type="transmembrane region" description="Helical" evidence="7">
    <location>
        <begin position="319"/>
        <end position="335"/>
    </location>
</feature>
<sequence>MKFLLKVSYNQLDSTDSLPKFSSYAKAHGWKLLVLCSVLIYGSHSVLLNLCKDETGVIPFNSAAVVLLTELTKLMLSLALLIPELLAQRRAGIRESDRMLPVRDSWVFALPALFYAVNNNLVVCIQHYMDPASFEVLSKIKIAITAILYRVVLKNQLSTKQWLAIAVLFIGSMCNSFGAIASRQSLRASPSEVYITLSGLLMLLAYCTISGMAGIYTEYILKKQKQVSLSQQNAYIYMYGIAFNFIGYIMTTSSDQNVGFFHGFNQWTLVVILTQAVNGLIQAFLMKHGNSIIRLFIIATAMLVATVLSVLVFSLQLNSFFYTAFISMAFALWLYHG</sequence>
<evidence type="ECO:0000256" key="3">
    <source>
        <dbReference type="ARBA" id="ARBA00022597"/>
    </source>
</evidence>
<dbReference type="InParanoid" id="A0A7M7LLM8"/>
<keyword evidence="9" id="KW-1185">Reference proteome</keyword>
<name>A0A7M7LLM8_STRPU</name>
<dbReference type="FunCoup" id="A0A7M7LLM8">
    <property type="interactions" value="221"/>
</dbReference>
<proteinExistence type="inferred from homology"/>
<accession>A0A7M7LLM8</accession>
<protein>
    <recommendedName>
        <fullName evidence="10">UDP-sugar transporter protein SLC35A4</fullName>
    </recommendedName>
</protein>
<evidence type="ECO:0000256" key="4">
    <source>
        <dbReference type="ARBA" id="ARBA00022692"/>
    </source>
</evidence>
<feature type="transmembrane region" description="Helical" evidence="7">
    <location>
        <begin position="193"/>
        <end position="213"/>
    </location>
</feature>
<keyword evidence="3" id="KW-0813">Transport</keyword>
<feature type="transmembrane region" description="Helical" evidence="7">
    <location>
        <begin position="292"/>
        <end position="313"/>
    </location>
</feature>
<dbReference type="OMA" id="SSCVVMI"/>
<feature type="transmembrane region" description="Helical" evidence="7">
    <location>
        <begin position="30"/>
        <end position="50"/>
    </location>
</feature>
<dbReference type="PANTHER" id="PTHR10231">
    <property type="entry name" value="NUCLEOTIDE-SUGAR TRANSMEMBRANE TRANSPORTER"/>
    <property type="match status" value="1"/>
</dbReference>
<dbReference type="Pfam" id="PF04142">
    <property type="entry name" value="Nuc_sug_transp"/>
    <property type="match status" value="1"/>
</dbReference>
<feature type="transmembrane region" description="Helical" evidence="7">
    <location>
        <begin position="62"/>
        <end position="86"/>
    </location>
</feature>
<evidence type="ECO:0000256" key="2">
    <source>
        <dbReference type="ARBA" id="ARBA00009976"/>
    </source>
</evidence>
<comment type="similarity">
    <text evidence="2">Belongs to the nucleotide-sugar transporter family. SLC35A subfamily.</text>
</comment>
<keyword evidence="3" id="KW-0762">Sugar transport</keyword>
<feature type="transmembrane region" description="Helical" evidence="7">
    <location>
        <begin position="134"/>
        <end position="153"/>
    </location>
</feature>
<evidence type="ECO:0000256" key="7">
    <source>
        <dbReference type="SAM" id="Phobius"/>
    </source>
</evidence>
<evidence type="ECO:0000256" key="5">
    <source>
        <dbReference type="ARBA" id="ARBA00022989"/>
    </source>
</evidence>
<dbReference type="EnsemblMetazoa" id="XM_003730119">
    <property type="protein sequence ID" value="XP_003730167"/>
    <property type="gene ID" value="LOC100890493"/>
</dbReference>
<evidence type="ECO:0000313" key="8">
    <source>
        <dbReference type="EnsemblMetazoa" id="XP_003730167"/>
    </source>
</evidence>
<reference evidence="9" key="1">
    <citation type="submission" date="2015-02" db="EMBL/GenBank/DDBJ databases">
        <title>Genome sequencing for Strongylocentrotus purpuratus.</title>
        <authorList>
            <person name="Murali S."/>
            <person name="Liu Y."/>
            <person name="Vee V."/>
            <person name="English A."/>
            <person name="Wang M."/>
            <person name="Skinner E."/>
            <person name="Han Y."/>
            <person name="Muzny D.M."/>
            <person name="Worley K.C."/>
            <person name="Gibbs R.A."/>
        </authorList>
    </citation>
    <scope>NUCLEOTIDE SEQUENCE</scope>
</reference>
<evidence type="ECO:0000313" key="9">
    <source>
        <dbReference type="Proteomes" id="UP000007110"/>
    </source>
</evidence>
<dbReference type="OrthoDB" id="419167at2759"/>
<keyword evidence="4 7" id="KW-0812">Transmembrane</keyword>
<reference evidence="8" key="2">
    <citation type="submission" date="2021-01" db="UniProtKB">
        <authorList>
            <consortium name="EnsemblMetazoa"/>
        </authorList>
    </citation>
    <scope>IDENTIFICATION</scope>
</reference>
<dbReference type="KEGG" id="spu:100890493"/>
<dbReference type="GeneID" id="100890493"/>